<dbReference type="PANTHER" id="PTHR30419">
    <property type="entry name" value="HTH-TYPE TRANSCRIPTIONAL REGULATOR YBHD"/>
    <property type="match status" value="1"/>
</dbReference>
<dbReference type="Gene3D" id="3.40.190.290">
    <property type="match status" value="1"/>
</dbReference>
<dbReference type="Gene3D" id="1.10.10.10">
    <property type="entry name" value="Winged helix-like DNA-binding domain superfamily/Winged helix DNA-binding domain"/>
    <property type="match status" value="1"/>
</dbReference>
<gene>
    <name evidence="6" type="ORF">PMPD1_2671</name>
</gene>
<dbReference type="SUPFAM" id="SSF53850">
    <property type="entry name" value="Periplasmic binding protein-like II"/>
    <property type="match status" value="1"/>
</dbReference>
<organism evidence="6 7">
    <name type="scientific">Paramixta manurensis</name>
    <dbReference type="NCBI Taxonomy" id="2740817"/>
    <lineage>
        <taxon>Bacteria</taxon>
        <taxon>Pseudomonadati</taxon>
        <taxon>Pseudomonadota</taxon>
        <taxon>Gammaproteobacteria</taxon>
        <taxon>Enterobacterales</taxon>
        <taxon>Erwiniaceae</taxon>
        <taxon>Paramixta</taxon>
    </lineage>
</organism>
<dbReference type="EMBL" id="CP054212">
    <property type="protein sequence ID" value="QKJ87611.1"/>
    <property type="molecule type" value="Genomic_DNA"/>
</dbReference>
<dbReference type="Proteomes" id="UP000505325">
    <property type="component" value="Chromosome"/>
</dbReference>
<dbReference type="GO" id="GO:0005829">
    <property type="term" value="C:cytosol"/>
    <property type="evidence" value="ECO:0007669"/>
    <property type="project" value="TreeGrafter"/>
</dbReference>
<dbReference type="InterPro" id="IPR036388">
    <property type="entry name" value="WH-like_DNA-bd_sf"/>
</dbReference>
<accession>A0A6M8UFC5</accession>
<dbReference type="Pfam" id="PF03466">
    <property type="entry name" value="LysR_substrate"/>
    <property type="match status" value="1"/>
</dbReference>
<evidence type="ECO:0000313" key="7">
    <source>
        <dbReference type="Proteomes" id="UP000505325"/>
    </source>
</evidence>
<keyword evidence="2" id="KW-0805">Transcription regulation</keyword>
<dbReference type="RefSeq" id="WP_173634540.1">
    <property type="nucleotide sequence ID" value="NZ_CP054212.1"/>
</dbReference>
<evidence type="ECO:0000256" key="3">
    <source>
        <dbReference type="ARBA" id="ARBA00023125"/>
    </source>
</evidence>
<proteinExistence type="inferred from homology"/>
<protein>
    <submittedName>
        <fullName evidence="6">LysR family transcriptional regulator</fullName>
    </submittedName>
</protein>
<dbReference type="InterPro" id="IPR005119">
    <property type="entry name" value="LysR_subst-bd"/>
</dbReference>
<reference evidence="6 7" key="1">
    <citation type="submission" date="2020-06" db="EMBL/GenBank/DDBJ databases">
        <title>Genome sequence of Paramixta manurensis strain PD-1.</title>
        <authorList>
            <person name="Lee C.W."/>
            <person name="Kim J."/>
        </authorList>
    </citation>
    <scope>NUCLEOTIDE SEQUENCE [LARGE SCALE GENOMIC DNA]</scope>
    <source>
        <strain evidence="6 7">PD-1</strain>
    </source>
</reference>
<dbReference type="AlphaFoldDB" id="A0A6M8UFC5"/>
<keyword evidence="3" id="KW-0238">DNA-binding</keyword>
<comment type="similarity">
    <text evidence="1">Belongs to the LysR transcriptional regulatory family.</text>
</comment>
<dbReference type="GO" id="GO:0003700">
    <property type="term" value="F:DNA-binding transcription factor activity"/>
    <property type="evidence" value="ECO:0007669"/>
    <property type="project" value="InterPro"/>
</dbReference>
<keyword evidence="7" id="KW-1185">Reference proteome</keyword>
<evidence type="ECO:0000256" key="1">
    <source>
        <dbReference type="ARBA" id="ARBA00009437"/>
    </source>
</evidence>
<dbReference type="InterPro" id="IPR050950">
    <property type="entry name" value="HTH-type_LysR_regulators"/>
</dbReference>
<evidence type="ECO:0000259" key="5">
    <source>
        <dbReference type="PROSITE" id="PS50931"/>
    </source>
</evidence>
<dbReference type="PROSITE" id="PS50931">
    <property type="entry name" value="HTH_LYSR"/>
    <property type="match status" value="1"/>
</dbReference>
<dbReference type="InterPro" id="IPR000847">
    <property type="entry name" value="LysR_HTH_N"/>
</dbReference>
<dbReference type="Pfam" id="PF00126">
    <property type="entry name" value="HTH_1"/>
    <property type="match status" value="1"/>
</dbReference>
<feature type="domain" description="HTH lysR-type" evidence="5">
    <location>
        <begin position="1"/>
        <end position="58"/>
    </location>
</feature>
<dbReference type="KEGG" id="pmak:PMPD1_2671"/>
<keyword evidence="4" id="KW-0804">Transcription</keyword>
<name>A0A6M8UFC5_9GAMM</name>
<dbReference type="GO" id="GO:0003677">
    <property type="term" value="F:DNA binding"/>
    <property type="evidence" value="ECO:0007669"/>
    <property type="project" value="UniProtKB-KW"/>
</dbReference>
<sequence>MTLTQLQAFTLAARTRSFSAAAGEMGISQPGVSELIARLESELNTKLFNRAKRNLVITAAGELLLPFAEQSLASVQQGTLAVKSMMSLGGGIASFGVLRNADFYLGTNLARNFHRLYPNVQIRLTGLNSAETAFDVASGHLEAGLVTLPVNDEGLDVVPLARDEVLYVTADKKRASNKPTIHDLLKAPLVLYDVHYAETDPARRQLNERTRLAGIRLNPIIEVEYLNSALALVQEGIGDTIVCNAATAYEGWDKKLYTVPFAEPLYDTLALIKRKGQLLSPATRELARLAHESLIRYQQSEKGTTEILATAAQTASFFF</sequence>
<dbReference type="CDD" id="cd05466">
    <property type="entry name" value="PBP2_LTTR_substrate"/>
    <property type="match status" value="1"/>
</dbReference>
<dbReference type="InterPro" id="IPR036390">
    <property type="entry name" value="WH_DNA-bd_sf"/>
</dbReference>
<dbReference type="FunFam" id="1.10.10.10:FF:000001">
    <property type="entry name" value="LysR family transcriptional regulator"/>
    <property type="match status" value="1"/>
</dbReference>
<evidence type="ECO:0000256" key="2">
    <source>
        <dbReference type="ARBA" id="ARBA00023015"/>
    </source>
</evidence>
<evidence type="ECO:0000256" key="4">
    <source>
        <dbReference type="ARBA" id="ARBA00023163"/>
    </source>
</evidence>
<evidence type="ECO:0000313" key="6">
    <source>
        <dbReference type="EMBL" id="QKJ87611.1"/>
    </source>
</evidence>
<dbReference type="SUPFAM" id="SSF46785">
    <property type="entry name" value="Winged helix' DNA-binding domain"/>
    <property type="match status" value="1"/>
</dbReference>
<dbReference type="PRINTS" id="PR00039">
    <property type="entry name" value="HTHLYSR"/>
</dbReference>